<protein>
    <recommendedName>
        <fullName evidence="3">USP domain-containing protein</fullName>
    </recommendedName>
</protein>
<reference evidence="1" key="2">
    <citation type="submission" date="2015-06" db="UniProtKB">
        <authorList>
            <consortium name="EnsemblMetazoa"/>
        </authorList>
    </citation>
    <scope>IDENTIFICATION</scope>
</reference>
<dbReference type="AlphaFoldDB" id="T1L4K4"/>
<reference evidence="2" key="1">
    <citation type="submission" date="2011-08" db="EMBL/GenBank/DDBJ databases">
        <authorList>
            <person name="Rombauts S."/>
        </authorList>
    </citation>
    <scope>NUCLEOTIDE SEQUENCE</scope>
    <source>
        <strain evidence="2">London</strain>
    </source>
</reference>
<accession>T1L4K4</accession>
<organism evidence="1 2">
    <name type="scientific">Tetranychus urticae</name>
    <name type="common">Two-spotted spider mite</name>
    <dbReference type="NCBI Taxonomy" id="32264"/>
    <lineage>
        <taxon>Eukaryota</taxon>
        <taxon>Metazoa</taxon>
        <taxon>Ecdysozoa</taxon>
        <taxon>Arthropoda</taxon>
        <taxon>Chelicerata</taxon>
        <taxon>Arachnida</taxon>
        <taxon>Acari</taxon>
        <taxon>Acariformes</taxon>
        <taxon>Trombidiformes</taxon>
        <taxon>Prostigmata</taxon>
        <taxon>Eleutherengona</taxon>
        <taxon>Raphignathae</taxon>
        <taxon>Tetranychoidea</taxon>
        <taxon>Tetranychidae</taxon>
        <taxon>Tetranychus</taxon>
    </lineage>
</organism>
<evidence type="ECO:0008006" key="3">
    <source>
        <dbReference type="Google" id="ProtNLM"/>
    </source>
</evidence>
<proteinExistence type="predicted"/>
<evidence type="ECO:0000313" key="1">
    <source>
        <dbReference type="EnsemblMetazoa" id="tetur39g00380.1"/>
    </source>
</evidence>
<evidence type="ECO:0000313" key="2">
    <source>
        <dbReference type="Proteomes" id="UP000015104"/>
    </source>
</evidence>
<dbReference type="EnsemblMetazoa" id="tetur39g00380.1">
    <property type="protein sequence ID" value="tetur39g00380.1"/>
    <property type="gene ID" value="tetur39g00380"/>
</dbReference>
<keyword evidence="2" id="KW-1185">Reference proteome</keyword>
<dbReference type="HOGENOM" id="CLU_776908_0_0_1"/>
<dbReference type="EMBL" id="CAEY01001102">
    <property type="status" value="NOT_ANNOTATED_CDS"/>
    <property type="molecule type" value="Genomic_DNA"/>
</dbReference>
<sequence>MQNIFSFFQLPYILSFPNIRGSCYLIAALTSLLHLYPFVNRLHLIHEEITKRANSGNLGATDAVDGRYLWTKLLYQIYNKYYKVSVKGRLSLENVNSRAERLAQAPLIFTPYTSNRDDLVLDDLLISNLCVKMRDFCDSDYGNPGGLVDKAYFCDSCNKKVENETYRIPVLALPIDVSFQKALANLQATIKALQLHCRAIVHGIQCNGYVRDATNTTLIRVPEVLAFNVDHRQRDRFDIPEVINLRHHGYPIYYTRTVNTNSITCYRSKKGLDYGDQYHKYEEGDIVTGYHTFLTFRTSTGLYDVNNCKIYEPHKDLRDKVTEDSLHVYRRLKYNALASSIHPTTSIIYPIRKNQRK</sequence>
<dbReference type="Proteomes" id="UP000015104">
    <property type="component" value="Unassembled WGS sequence"/>
</dbReference>
<name>T1L4K4_TETUR</name>